<name>A0ABR4E9N9_9PEZI</name>
<feature type="compositionally biased region" description="Basic and acidic residues" evidence="1">
    <location>
        <begin position="158"/>
        <end position="172"/>
    </location>
</feature>
<reference evidence="2 3" key="1">
    <citation type="submission" date="2024-03" db="EMBL/GenBank/DDBJ databases">
        <title>A high-quality draft genome sequence of Diaporthe vaccinii, a causative agent of upright dieback and viscid rot disease in cranberry plants.</title>
        <authorList>
            <person name="Sarrasin M."/>
            <person name="Lang B.F."/>
            <person name="Burger G."/>
        </authorList>
    </citation>
    <scope>NUCLEOTIDE SEQUENCE [LARGE SCALE GENOMIC DNA]</scope>
    <source>
        <strain evidence="2 3">IS7</strain>
    </source>
</reference>
<accession>A0ABR4E9N9</accession>
<feature type="region of interest" description="Disordered" evidence="1">
    <location>
        <begin position="73"/>
        <end position="172"/>
    </location>
</feature>
<proteinExistence type="predicted"/>
<evidence type="ECO:0000313" key="3">
    <source>
        <dbReference type="Proteomes" id="UP001600888"/>
    </source>
</evidence>
<dbReference type="EMBL" id="JBAWTH010000079">
    <property type="protein sequence ID" value="KAL2279155.1"/>
    <property type="molecule type" value="Genomic_DNA"/>
</dbReference>
<comment type="caution">
    <text evidence="2">The sequence shown here is derived from an EMBL/GenBank/DDBJ whole genome shotgun (WGS) entry which is preliminary data.</text>
</comment>
<gene>
    <name evidence="2" type="ORF">FJTKL_13720</name>
</gene>
<sequence>MIPDPHLKFDYPEINGDQRETKRREHAATRKASERNLAALWADLQPFLVEKQALSAGAINELNRAIPLVTADNGEDVFVEHPPPTPETSPQDEANQPSTPPGPSGTGDPTTPTQLLENLAVVTPTRPSPPKRSPEKKTNNDGVTKAPTHRRNTPADSPPRRPPTERRRERQERLQRLLAEQPAIVAPRPDAAPDQGQEYPKIELSARNYELLRLIMTTDGQGRPGTVAWNDILGIFRAIGFSINTQGGRNSRGQITVFTPSDALRQSQGIESAGVISRDRPHGPDLAFGKTRDFFRGPHGFLKYGWDFSHFKLAGT</sequence>
<evidence type="ECO:0000313" key="2">
    <source>
        <dbReference type="EMBL" id="KAL2279155.1"/>
    </source>
</evidence>
<dbReference type="Proteomes" id="UP001600888">
    <property type="component" value="Unassembled WGS sequence"/>
</dbReference>
<organism evidence="2 3">
    <name type="scientific">Diaporthe vaccinii</name>
    <dbReference type="NCBI Taxonomy" id="105482"/>
    <lineage>
        <taxon>Eukaryota</taxon>
        <taxon>Fungi</taxon>
        <taxon>Dikarya</taxon>
        <taxon>Ascomycota</taxon>
        <taxon>Pezizomycotina</taxon>
        <taxon>Sordariomycetes</taxon>
        <taxon>Sordariomycetidae</taxon>
        <taxon>Diaporthales</taxon>
        <taxon>Diaporthaceae</taxon>
        <taxon>Diaporthe</taxon>
        <taxon>Diaporthe eres species complex</taxon>
    </lineage>
</organism>
<keyword evidence="3" id="KW-1185">Reference proteome</keyword>
<evidence type="ECO:0000256" key="1">
    <source>
        <dbReference type="SAM" id="MobiDB-lite"/>
    </source>
</evidence>
<feature type="region of interest" description="Disordered" evidence="1">
    <location>
        <begin position="1"/>
        <end position="31"/>
    </location>
</feature>
<protein>
    <submittedName>
        <fullName evidence="2">Uncharacterized protein</fullName>
    </submittedName>
</protein>